<dbReference type="InterPro" id="IPR036366">
    <property type="entry name" value="PGBDSf"/>
</dbReference>
<accession>A0A5K7ZL15</accession>
<evidence type="ECO:0000259" key="3">
    <source>
        <dbReference type="Pfam" id="PF01471"/>
    </source>
</evidence>
<feature type="region of interest" description="Disordered" evidence="1">
    <location>
        <begin position="64"/>
        <end position="101"/>
    </location>
</feature>
<reference evidence="4 5" key="1">
    <citation type="submission" date="2019-11" db="EMBL/GenBank/DDBJ databases">
        <title>Comparative genomics of hydrocarbon-degrading Desulfosarcina strains.</title>
        <authorList>
            <person name="Watanabe M."/>
            <person name="Kojima H."/>
            <person name="Fukui M."/>
        </authorList>
    </citation>
    <scope>NUCLEOTIDE SEQUENCE [LARGE SCALE GENOMIC DNA]</scope>
    <source>
        <strain evidence="4 5">PP31</strain>
    </source>
</reference>
<organism evidence="4 5">
    <name type="scientific">Desulfosarcina widdelii</name>
    <dbReference type="NCBI Taxonomy" id="947919"/>
    <lineage>
        <taxon>Bacteria</taxon>
        <taxon>Pseudomonadati</taxon>
        <taxon>Thermodesulfobacteriota</taxon>
        <taxon>Desulfobacteria</taxon>
        <taxon>Desulfobacterales</taxon>
        <taxon>Desulfosarcinaceae</taxon>
        <taxon>Desulfosarcina</taxon>
    </lineage>
</organism>
<keyword evidence="5" id="KW-1185">Reference proteome</keyword>
<dbReference type="InterPro" id="IPR036365">
    <property type="entry name" value="PGBD-like_sf"/>
</dbReference>
<dbReference type="AlphaFoldDB" id="A0A5K7ZL15"/>
<feature type="domain" description="Peptidoglycan binding-like" evidence="3">
    <location>
        <begin position="29"/>
        <end position="83"/>
    </location>
</feature>
<dbReference type="RefSeq" id="WP_155307515.1">
    <property type="nucleotide sequence ID" value="NZ_AP021875.1"/>
</dbReference>
<dbReference type="Proteomes" id="UP000427769">
    <property type="component" value="Chromosome"/>
</dbReference>
<dbReference type="SUPFAM" id="SSF47090">
    <property type="entry name" value="PGBD-like"/>
    <property type="match status" value="1"/>
</dbReference>
<keyword evidence="2" id="KW-0732">Signal</keyword>
<dbReference type="Pfam" id="PF01471">
    <property type="entry name" value="PG_binding_1"/>
    <property type="match status" value="1"/>
</dbReference>
<sequence length="101" mass="11400">MKRRYMVITIACIIGFLGGAPAFGGSHDQRTRKAQDRLQQLGYQPGPADGVMGQKTKNAVKKFQRDQGLPETGSLDDKTFQELKKNRSDTPQQSDRNRKKY</sequence>
<evidence type="ECO:0000256" key="1">
    <source>
        <dbReference type="SAM" id="MobiDB-lite"/>
    </source>
</evidence>
<dbReference type="InterPro" id="IPR002477">
    <property type="entry name" value="Peptidoglycan-bd-like"/>
</dbReference>
<dbReference type="OrthoDB" id="9808544at2"/>
<dbReference type="EMBL" id="AP021875">
    <property type="protein sequence ID" value="BBO78934.1"/>
    <property type="molecule type" value="Genomic_DNA"/>
</dbReference>
<evidence type="ECO:0000313" key="5">
    <source>
        <dbReference type="Proteomes" id="UP000427769"/>
    </source>
</evidence>
<evidence type="ECO:0000313" key="4">
    <source>
        <dbReference type="EMBL" id="BBO78934.1"/>
    </source>
</evidence>
<dbReference type="KEGG" id="dwd:DSCW_63510"/>
<evidence type="ECO:0000256" key="2">
    <source>
        <dbReference type="SAM" id="SignalP"/>
    </source>
</evidence>
<protein>
    <recommendedName>
        <fullName evidence="3">Peptidoglycan binding-like domain-containing protein</fullName>
    </recommendedName>
</protein>
<feature type="compositionally biased region" description="Basic and acidic residues" evidence="1">
    <location>
        <begin position="75"/>
        <end position="88"/>
    </location>
</feature>
<feature type="signal peptide" evidence="2">
    <location>
        <begin position="1"/>
        <end position="22"/>
    </location>
</feature>
<dbReference type="Gene3D" id="1.10.101.10">
    <property type="entry name" value="PGBD-like superfamily/PGBD"/>
    <property type="match status" value="1"/>
</dbReference>
<feature type="chain" id="PRO_5024357736" description="Peptidoglycan binding-like domain-containing protein" evidence="2">
    <location>
        <begin position="23"/>
        <end position="101"/>
    </location>
</feature>
<name>A0A5K7ZL15_9BACT</name>
<proteinExistence type="predicted"/>
<gene>
    <name evidence="4" type="ORF">DSCW_63510</name>
</gene>